<dbReference type="PROSITE" id="PS50102">
    <property type="entry name" value="RRM"/>
    <property type="match status" value="2"/>
</dbReference>
<dbReference type="Pfam" id="PF01248">
    <property type="entry name" value="Ribosomal_L7Ae"/>
    <property type="match status" value="1"/>
</dbReference>
<evidence type="ECO:0000259" key="2">
    <source>
        <dbReference type="PROSITE" id="PS50102"/>
    </source>
</evidence>
<dbReference type="InterPro" id="IPR000504">
    <property type="entry name" value="RRM_dom"/>
</dbReference>
<dbReference type="Pfam" id="PF00076">
    <property type="entry name" value="RRM_1"/>
    <property type="match status" value="1"/>
</dbReference>
<dbReference type="InterPro" id="IPR004038">
    <property type="entry name" value="Ribosomal_eL8/eL30/eS12/Gad45"/>
</dbReference>
<comment type="caution">
    <text evidence="3">The sequence shown here is derived from an EMBL/GenBank/DDBJ whole genome shotgun (WGS) entry which is preliminary data.</text>
</comment>
<dbReference type="Proteomes" id="UP000709295">
    <property type="component" value="Unassembled WGS sequence"/>
</dbReference>
<keyword evidence="4" id="KW-1185">Reference proteome</keyword>
<reference evidence="3" key="1">
    <citation type="submission" date="2021-01" db="EMBL/GenBank/DDBJ databases">
        <title>Phytophthora aleatoria, a newly-described species from Pinus radiata is distinct from Phytophthora cactorum isolates based on comparative genomics.</title>
        <authorList>
            <person name="Mcdougal R."/>
            <person name="Panda P."/>
            <person name="Williams N."/>
            <person name="Studholme D.J."/>
        </authorList>
    </citation>
    <scope>NUCLEOTIDE SEQUENCE</scope>
    <source>
        <strain evidence="3">NZFS 4037</strain>
    </source>
</reference>
<evidence type="ECO:0000256" key="1">
    <source>
        <dbReference type="PROSITE-ProRule" id="PRU00176"/>
    </source>
</evidence>
<name>A0A8J5M9P0_9STRA</name>
<dbReference type="SMART" id="SM00360">
    <property type="entry name" value="RRM"/>
    <property type="match status" value="2"/>
</dbReference>
<organism evidence="3 4">
    <name type="scientific">Phytophthora aleatoria</name>
    <dbReference type="NCBI Taxonomy" id="2496075"/>
    <lineage>
        <taxon>Eukaryota</taxon>
        <taxon>Sar</taxon>
        <taxon>Stramenopiles</taxon>
        <taxon>Oomycota</taxon>
        <taxon>Peronosporomycetes</taxon>
        <taxon>Peronosporales</taxon>
        <taxon>Peronosporaceae</taxon>
        <taxon>Phytophthora</taxon>
    </lineage>
</organism>
<keyword evidence="1" id="KW-0694">RNA-binding</keyword>
<protein>
    <recommendedName>
        <fullName evidence="2">RRM domain-containing protein</fullName>
    </recommendedName>
</protein>
<dbReference type="GO" id="GO:0005686">
    <property type="term" value="C:U2 snRNP"/>
    <property type="evidence" value="ECO:0007669"/>
    <property type="project" value="TreeGrafter"/>
</dbReference>
<evidence type="ECO:0000313" key="4">
    <source>
        <dbReference type="Proteomes" id="UP000709295"/>
    </source>
</evidence>
<accession>A0A8J5M9P0</accession>
<feature type="domain" description="RRM" evidence="2">
    <location>
        <begin position="17"/>
        <end position="105"/>
    </location>
</feature>
<sequence>MKLKNAHLQSGKPLQRYKFRVRGLVTAEELEDEDEAEEVLEEVRVDFERFGEVQEIVIVKGEEVDYLVGDVAVTFQNSLNAASAFDAYKGKVFGGKTVTCTWEMQSDGEKNLVVVVSGILTLEELEDPDEVADVEEEMMQIFTKHGQVKDLQLSEVTGEVTVSFSEECDAVKVVQVMNGSIYGGRDVTARLRYSNGKAHSDGESATNQAEMATKRVATPIIPPTESPELQNLVGMFLKRLAALQERAHTQNKASKRSRRLVLGMHEVLRGLLCNKVVLLIIATDLDGGEVVEEKYRELVTIATEHDVPILAPVNRRKLGRMLQKSVRVSCVGVYSVEGANGLYQQILQNMRSIT</sequence>
<dbReference type="AlphaFoldDB" id="A0A8J5M9P0"/>
<gene>
    <name evidence="3" type="ORF">JG688_00004001</name>
</gene>
<dbReference type="PANTHER" id="PTHR15608">
    <property type="entry name" value="SPLICING FACTOR U2AF-ASSOCIATED PROTEIN 2"/>
    <property type="match status" value="1"/>
</dbReference>
<dbReference type="InterPro" id="IPR034393">
    <property type="entry name" value="TatSF1-like"/>
</dbReference>
<evidence type="ECO:0000313" key="3">
    <source>
        <dbReference type="EMBL" id="KAG6972427.1"/>
    </source>
</evidence>
<feature type="domain" description="RRM" evidence="2">
    <location>
        <begin position="112"/>
        <end position="194"/>
    </location>
</feature>
<dbReference type="GO" id="GO:0005684">
    <property type="term" value="C:U2-type spliceosomal complex"/>
    <property type="evidence" value="ECO:0007669"/>
    <property type="project" value="TreeGrafter"/>
</dbReference>
<proteinExistence type="predicted"/>
<dbReference type="EMBL" id="JAENGY010000134">
    <property type="protein sequence ID" value="KAG6972427.1"/>
    <property type="molecule type" value="Genomic_DNA"/>
</dbReference>
<dbReference type="GO" id="GO:0003723">
    <property type="term" value="F:RNA binding"/>
    <property type="evidence" value="ECO:0007669"/>
    <property type="project" value="UniProtKB-UniRule"/>
</dbReference>
<dbReference type="SMART" id="SM00361">
    <property type="entry name" value="RRM_1"/>
    <property type="match status" value="2"/>
</dbReference>
<dbReference type="InterPro" id="IPR003954">
    <property type="entry name" value="RRM_euk-type"/>
</dbReference>
<dbReference type="PANTHER" id="PTHR15608:SF0">
    <property type="entry name" value="HIV TAT-SPECIFIC FACTOR 1"/>
    <property type="match status" value="1"/>
</dbReference>